<keyword evidence="1" id="KW-0677">Repeat</keyword>
<evidence type="ECO:0000256" key="2">
    <source>
        <dbReference type="PROSITE-ProRule" id="PRU00708"/>
    </source>
</evidence>
<comment type="caution">
    <text evidence="3">The sequence shown here is derived from an EMBL/GenBank/DDBJ whole genome shotgun (WGS) entry which is preliminary data.</text>
</comment>
<evidence type="ECO:0000313" key="3">
    <source>
        <dbReference type="EMBL" id="KAF9614743.1"/>
    </source>
</evidence>
<dbReference type="PANTHER" id="PTHR47942:SF35">
    <property type="entry name" value="OS09G0110200 PROTEIN"/>
    <property type="match status" value="1"/>
</dbReference>
<dbReference type="InterPro" id="IPR051222">
    <property type="entry name" value="PPR/CCM1_RNA-binding"/>
</dbReference>
<feature type="repeat" description="PPR" evidence="2">
    <location>
        <begin position="147"/>
        <end position="181"/>
    </location>
</feature>
<name>A0A835IFC9_9MAGN</name>
<dbReference type="Pfam" id="PF12854">
    <property type="entry name" value="PPR_1"/>
    <property type="match status" value="1"/>
</dbReference>
<feature type="repeat" description="PPR" evidence="2">
    <location>
        <begin position="217"/>
        <end position="251"/>
    </location>
</feature>
<dbReference type="Proteomes" id="UP000631114">
    <property type="component" value="Unassembled WGS sequence"/>
</dbReference>
<feature type="repeat" description="PPR" evidence="2">
    <location>
        <begin position="64"/>
        <end position="98"/>
    </location>
</feature>
<evidence type="ECO:0008006" key="5">
    <source>
        <dbReference type="Google" id="ProtNLM"/>
    </source>
</evidence>
<feature type="repeat" description="PPR" evidence="2">
    <location>
        <begin position="1"/>
        <end position="28"/>
    </location>
</feature>
<sequence length="516" mass="57964">MIKGYSEVGKVEEALTFLNEMSERGLVPNTYCYNTLIKGFCDVGLLDKALSLKLEISKHESFPDAATYTILICGLCNQGLEGEAQQIFEEMEKKKCFPTVMTFNALIRGLCKVRKLEEAQILFFKMEIGKNPSLFLRLSQGADRVLDSASLQTMVERLCESGEILKAYKVLKQLANSGVVPNIFTYNILMNGFCKSGDINSAFKLFKDLQLKGYSPDAITYGTLMDGLQRVNREVDALHVFHQMERNSVSPNLAVYTILMKCYCRKRKWILAFSLWMKYMRGLPDHNNERLKLMEKNVDLGNIEVAVHGVLEMDMKCKVVDPSLYNIFLTGLCQAGMLDEALKIFNVLEECKVSVTPPSCVYLINCLCHEKKVDLALNVFLYTLEMGVRLMPPVCNRLINSLYSQDKFKDMLDIVARMESAGYGKALVSYVFAPSGHVLSLVVGGMPSILCLHAQSRISGVSATKGLCFRHEVFCPIISRMSCESTSCSWKITQYSTPDSSSQWILSSPNREVRGS</sequence>
<dbReference type="EMBL" id="JADFTS010000003">
    <property type="protein sequence ID" value="KAF9614743.1"/>
    <property type="molecule type" value="Genomic_DNA"/>
</dbReference>
<feature type="repeat" description="PPR" evidence="2">
    <location>
        <begin position="99"/>
        <end position="133"/>
    </location>
</feature>
<dbReference type="PANTHER" id="PTHR47942">
    <property type="entry name" value="TETRATRICOPEPTIDE REPEAT (TPR)-LIKE SUPERFAMILY PROTEIN-RELATED"/>
    <property type="match status" value="1"/>
</dbReference>
<keyword evidence="4" id="KW-1185">Reference proteome</keyword>
<reference evidence="3 4" key="1">
    <citation type="submission" date="2020-10" db="EMBL/GenBank/DDBJ databases">
        <title>The Coptis chinensis genome and diversification of protoberbering-type alkaloids.</title>
        <authorList>
            <person name="Wang B."/>
            <person name="Shu S."/>
            <person name="Song C."/>
            <person name="Liu Y."/>
        </authorList>
    </citation>
    <scope>NUCLEOTIDE SEQUENCE [LARGE SCALE GENOMIC DNA]</scope>
    <source>
        <strain evidence="3">HL-2020</strain>
        <tissue evidence="3">Leaf</tissue>
    </source>
</reference>
<feature type="non-terminal residue" evidence="3">
    <location>
        <position position="516"/>
    </location>
</feature>
<dbReference type="Pfam" id="PF13041">
    <property type="entry name" value="PPR_2"/>
    <property type="match status" value="3"/>
</dbReference>
<gene>
    <name evidence="3" type="ORF">IFM89_020576</name>
</gene>
<feature type="repeat" description="PPR" evidence="2">
    <location>
        <begin position="29"/>
        <end position="63"/>
    </location>
</feature>
<dbReference type="AlphaFoldDB" id="A0A835IFC9"/>
<proteinExistence type="predicted"/>
<dbReference type="Pfam" id="PF01535">
    <property type="entry name" value="PPR"/>
    <property type="match status" value="2"/>
</dbReference>
<feature type="repeat" description="PPR" evidence="2">
    <location>
        <begin position="321"/>
        <end position="355"/>
    </location>
</feature>
<evidence type="ECO:0000313" key="4">
    <source>
        <dbReference type="Proteomes" id="UP000631114"/>
    </source>
</evidence>
<feature type="repeat" description="PPR" evidence="2">
    <location>
        <begin position="182"/>
        <end position="216"/>
    </location>
</feature>
<dbReference type="PROSITE" id="PS51375">
    <property type="entry name" value="PPR"/>
    <property type="match status" value="8"/>
</dbReference>
<dbReference type="InterPro" id="IPR011990">
    <property type="entry name" value="TPR-like_helical_dom_sf"/>
</dbReference>
<organism evidence="3 4">
    <name type="scientific">Coptis chinensis</name>
    <dbReference type="NCBI Taxonomy" id="261450"/>
    <lineage>
        <taxon>Eukaryota</taxon>
        <taxon>Viridiplantae</taxon>
        <taxon>Streptophyta</taxon>
        <taxon>Embryophyta</taxon>
        <taxon>Tracheophyta</taxon>
        <taxon>Spermatophyta</taxon>
        <taxon>Magnoliopsida</taxon>
        <taxon>Ranunculales</taxon>
        <taxon>Ranunculaceae</taxon>
        <taxon>Coptidoideae</taxon>
        <taxon>Coptis</taxon>
    </lineage>
</organism>
<protein>
    <recommendedName>
        <fullName evidence="5">Pentatricopeptide repeat-containing protein</fullName>
    </recommendedName>
</protein>
<dbReference type="Gene3D" id="1.25.40.10">
    <property type="entry name" value="Tetratricopeptide repeat domain"/>
    <property type="match status" value="5"/>
</dbReference>
<evidence type="ECO:0000256" key="1">
    <source>
        <dbReference type="ARBA" id="ARBA00022737"/>
    </source>
</evidence>
<dbReference type="NCBIfam" id="TIGR00756">
    <property type="entry name" value="PPR"/>
    <property type="match status" value="8"/>
</dbReference>
<accession>A0A835IFC9</accession>
<dbReference type="OrthoDB" id="185373at2759"/>
<dbReference type="InterPro" id="IPR002885">
    <property type="entry name" value="PPR_rpt"/>
</dbReference>